<dbReference type="Proteomes" id="UP000288716">
    <property type="component" value="Unassembled WGS sequence"/>
</dbReference>
<dbReference type="PANTHER" id="PTHR31569">
    <property type="entry name" value="SWIM-TYPE DOMAIN-CONTAINING PROTEIN"/>
    <property type="match status" value="1"/>
</dbReference>
<comment type="caution">
    <text evidence="1">The sequence shown here is derived from an EMBL/GenBank/DDBJ whole genome shotgun (WGS) entry which is preliminary data.</text>
</comment>
<sequence length="534" mass="60566">MAEKVELNSLRLRYNAEFDDWQDFVAAVDEFQKATNIKLTITTSKKLGSSERQKKRAKHEGVLITVADEEQAKERFEYKYLKLTCKHYGGYRSTSRGIRPNQKTVKLMCPTYLYGAYDHYKDRFCIKQMVVNCNHELKDEEVLLPSILKNPTEGRAVNDGPKKYVRKRNRCVLKVPLESPTSGTLIVSLKSRVKCNHDSTSSSTCEAHSLTSHDLSSIISHFSTKTKEEQNELILQWVDITPIKKDDSSEEDKLQVQFRLPTIDDSLIKVCSKSFLSILNLNMNRVDGVISANYADRISLAVQDQNCFRGNEEVETSIATILTSLSREDPQPQILYIDHVDIPSAEDTIEDAFVETTITSDSSPVNTITINISQELPEKVGDISPLFLADIPWSRQENDQWSNSADLTGDYFKVDTSRNVVLLSVSCRGTNFVVKVYNEILNLDNVPVLKNLQKQYLMNKVSTTKPLLDRLNSLKLCRGLSDNCMKEAMERDPSLAAELAYCFYSNSFRSKKCELVFGDDSCLVTCRECDVNKA</sequence>
<dbReference type="PANTHER" id="PTHR31569:SF4">
    <property type="entry name" value="SWIM-TYPE DOMAIN-CONTAINING PROTEIN"/>
    <property type="match status" value="1"/>
</dbReference>
<proteinExistence type="predicted"/>
<accession>A0A443S2J2</accession>
<dbReference type="AlphaFoldDB" id="A0A443S2J2"/>
<dbReference type="InterPro" id="IPR052579">
    <property type="entry name" value="Zinc_finger_SWIM"/>
</dbReference>
<reference evidence="1 2" key="1">
    <citation type="journal article" date="2018" name="Gigascience">
        <title>Genomes of trombidid mites reveal novel predicted allergens and laterally-transferred genes associated with secondary metabolism.</title>
        <authorList>
            <person name="Dong X."/>
            <person name="Chaisiri K."/>
            <person name="Xia D."/>
            <person name="Armstrong S.D."/>
            <person name="Fang Y."/>
            <person name="Donnelly M.J."/>
            <person name="Kadowaki T."/>
            <person name="McGarry J.W."/>
            <person name="Darby A.C."/>
            <person name="Makepeace B.L."/>
        </authorList>
    </citation>
    <scope>NUCLEOTIDE SEQUENCE [LARGE SCALE GENOMIC DNA]</scope>
    <source>
        <strain evidence="1">UoL-UT</strain>
    </source>
</reference>
<dbReference type="OrthoDB" id="8188771at2759"/>
<dbReference type="EMBL" id="NCKV01011171">
    <property type="protein sequence ID" value="RWS21704.1"/>
    <property type="molecule type" value="Genomic_DNA"/>
</dbReference>
<name>A0A443S2J2_9ACAR</name>
<dbReference type="STRING" id="299467.A0A443S2J2"/>
<dbReference type="VEuPathDB" id="VectorBase:LDEU010336"/>
<organism evidence="1 2">
    <name type="scientific">Leptotrombidium deliense</name>
    <dbReference type="NCBI Taxonomy" id="299467"/>
    <lineage>
        <taxon>Eukaryota</taxon>
        <taxon>Metazoa</taxon>
        <taxon>Ecdysozoa</taxon>
        <taxon>Arthropoda</taxon>
        <taxon>Chelicerata</taxon>
        <taxon>Arachnida</taxon>
        <taxon>Acari</taxon>
        <taxon>Acariformes</taxon>
        <taxon>Trombidiformes</taxon>
        <taxon>Prostigmata</taxon>
        <taxon>Anystina</taxon>
        <taxon>Parasitengona</taxon>
        <taxon>Trombiculoidea</taxon>
        <taxon>Trombiculidae</taxon>
        <taxon>Leptotrombidium</taxon>
    </lineage>
</organism>
<gene>
    <name evidence="1" type="ORF">B4U80_01033</name>
</gene>
<protein>
    <submittedName>
        <fullName evidence="1">Uncharacterized protein</fullName>
    </submittedName>
</protein>
<evidence type="ECO:0000313" key="1">
    <source>
        <dbReference type="EMBL" id="RWS21704.1"/>
    </source>
</evidence>
<evidence type="ECO:0000313" key="2">
    <source>
        <dbReference type="Proteomes" id="UP000288716"/>
    </source>
</evidence>
<keyword evidence="2" id="KW-1185">Reference proteome</keyword>